<reference evidence="1" key="1">
    <citation type="submission" date="2023-09" db="UniProtKB">
        <authorList>
            <consortium name="Ensembl"/>
        </authorList>
    </citation>
    <scope>IDENTIFICATION</scope>
</reference>
<dbReference type="STRING" id="144197.ENSSPAP00000021011"/>
<accession>A0A3B5AKQ8</accession>
<dbReference type="InterPro" id="IPR036397">
    <property type="entry name" value="RNaseH_sf"/>
</dbReference>
<dbReference type="GO" id="GO:0003676">
    <property type="term" value="F:nucleic acid binding"/>
    <property type="evidence" value="ECO:0007669"/>
    <property type="project" value="InterPro"/>
</dbReference>
<dbReference type="AlphaFoldDB" id="A0A3B5AKQ8"/>
<dbReference type="Ensembl" id="ENSSPAT00000021329.1">
    <property type="protein sequence ID" value="ENSSPAP00000021011.1"/>
    <property type="gene ID" value="ENSSPAG00000015845.1"/>
</dbReference>
<dbReference type="Gene3D" id="3.30.420.10">
    <property type="entry name" value="Ribonuclease H-like superfamily/Ribonuclease H"/>
    <property type="match status" value="1"/>
</dbReference>
<sequence>MIRERKKDQLPEKMLPSLYTLGRQASVAFFTKSKVKVLAWQSIKVAQHSPPNLGAFTEVILQEWNRIDVTVCCELVHSRPKRISAVLESNGGHAKYQIMSHLLSVTDFA</sequence>
<proteinExistence type="predicted"/>
<protein>
    <submittedName>
        <fullName evidence="1">Uncharacterized protein</fullName>
    </submittedName>
</protein>
<organism evidence="1">
    <name type="scientific">Stegastes partitus</name>
    <name type="common">bicolor damselfish</name>
    <dbReference type="NCBI Taxonomy" id="144197"/>
    <lineage>
        <taxon>Eukaryota</taxon>
        <taxon>Metazoa</taxon>
        <taxon>Chordata</taxon>
        <taxon>Craniata</taxon>
        <taxon>Vertebrata</taxon>
        <taxon>Euteleostomi</taxon>
        <taxon>Actinopterygii</taxon>
        <taxon>Neopterygii</taxon>
        <taxon>Teleostei</taxon>
        <taxon>Neoteleostei</taxon>
        <taxon>Acanthomorphata</taxon>
        <taxon>Ovalentaria</taxon>
        <taxon>Pomacentridae</taxon>
        <taxon>Stegastes</taxon>
    </lineage>
</organism>
<evidence type="ECO:0000313" key="1">
    <source>
        <dbReference type="Ensembl" id="ENSSPAP00000021011.1"/>
    </source>
</evidence>
<name>A0A3B5AKQ8_9TELE</name>
<dbReference type="GeneTree" id="ENSGT01050000247677"/>